<dbReference type="KEGG" id="haad:MW046_01050"/>
<organism evidence="2 3">
    <name type="scientific">Halocatena salina</name>
    <dbReference type="NCBI Taxonomy" id="2934340"/>
    <lineage>
        <taxon>Archaea</taxon>
        <taxon>Methanobacteriati</taxon>
        <taxon>Methanobacteriota</taxon>
        <taxon>Stenosarchaea group</taxon>
        <taxon>Halobacteria</taxon>
        <taxon>Halobacteriales</taxon>
        <taxon>Natronomonadaceae</taxon>
        <taxon>Halocatena</taxon>
    </lineage>
</organism>
<reference evidence="2" key="1">
    <citation type="submission" date="2022-04" db="EMBL/GenBank/DDBJ databases">
        <title>Halocatena sp. nov., isolated from a salt lake.</title>
        <authorList>
            <person name="Cui H.-L."/>
        </authorList>
    </citation>
    <scope>NUCLEOTIDE SEQUENCE</scope>
    <source>
        <strain evidence="2">AD-1</strain>
    </source>
</reference>
<dbReference type="AlphaFoldDB" id="A0A8U0A522"/>
<keyword evidence="3" id="KW-1185">Reference proteome</keyword>
<evidence type="ECO:0000256" key="1">
    <source>
        <dbReference type="SAM" id="Phobius"/>
    </source>
</evidence>
<evidence type="ECO:0000313" key="2">
    <source>
        <dbReference type="EMBL" id="UPM43053.1"/>
    </source>
</evidence>
<keyword evidence="1" id="KW-0472">Membrane</keyword>
<keyword evidence="1" id="KW-1133">Transmembrane helix</keyword>
<proteinExistence type="predicted"/>
<gene>
    <name evidence="2" type="ORF">MW046_01050</name>
</gene>
<accession>A0A8U0A522</accession>
<evidence type="ECO:0000313" key="3">
    <source>
        <dbReference type="Proteomes" id="UP000831768"/>
    </source>
</evidence>
<protein>
    <submittedName>
        <fullName evidence="2">Uncharacterized protein</fullName>
    </submittedName>
</protein>
<dbReference type="GeneID" id="71926591"/>
<feature type="transmembrane region" description="Helical" evidence="1">
    <location>
        <begin position="38"/>
        <end position="57"/>
    </location>
</feature>
<dbReference type="RefSeq" id="WP_247993723.1">
    <property type="nucleotide sequence ID" value="NZ_CP096019.1"/>
</dbReference>
<keyword evidence="1" id="KW-0812">Transmembrane</keyword>
<dbReference type="Proteomes" id="UP000831768">
    <property type="component" value="Chromosome"/>
</dbReference>
<name>A0A8U0A522_9EURY</name>
<dbReference type="EMBL" id="CP096019">
    <property type="protein sequence ID" value="UPM43053.1"/>
    <property type="molecule type" value="Genomic_DNA"/>
</dbReference>
<sequence>MMDMRRDATVRGGAALVLIAFLVGVVSLYDPLPQPIQFHIALPVGLVVGTVVIAAWYQLRT</sequence>